<evidence type="ECO:0008006" key="4">
    <source>
        <dbReference type="Google" id="ProtNLM"/>
    </source>
</evidence>
<evidence type="ECO:0000313" key="3">
    <source>
        <dbReference type="Proteomes" id="UP000235145"/>
    </source>
</evidence>
<dbReference type="Proteomes" id="UP000235145">
    <property type="component" value="Unassembled WGS sequence"/>
</dbReference>
<gene>
    <name evidence="2" type="ORF">LSAT_V11C200063990</name>
</gene>
<keyword evidence="1" id="KW-0175">Coiled coil</keyword>
<dbReference type="AlphaFoldDB" id="A0A9R1XTQ0"/>
<comment type="caution">
    <text evidence="2">The sequence shown here is derived from an EMBL/GenBank/DDBJ whole genome shotgun (WGS) entry which is preliminary data.</text>
</comment>
<proteinExistence type="predicted"/>
<keyword evidence="3" id="KW-1185">Reference proteome</keyword>
<name>A0A9R1XTQ0_LACSA</name>
<feature type="coiled-coil region" evidence="1">
    <location>
        <begin position="52"/>
        <end position="86"/>
    </location>
</feature>
<organism evidence="2 3">
    <name type="scientific">Lactuca sativa</name>
    <name type="common">Garden lettuce</name>
    <dbReference type="NCBI Taxonomy" id="4236"/>
    <lineage>
        <taxon>Eukaryota</taxon>
        <taxon>Viridiplantae</taxon>
        <taxon>Streptophyta</taxon>
        <taxon>Embryophyta</taxon>
        <taxon>Tracheophyta</taxon>
        <taxon>Spermatophyta</taxon>
        <taxon>Magnoliopsida</taxon>
        <taxon>eudicotyledons</taxon>
        <taxon>Gunneridae</taxon>
        <taxon>Pentapetalae</taxon>
        <taxon>asterids</taxon>
        <taxon>campanulids</taxon>
        <taxon>Asterales</taxon>
        <taxon>Asteraceae</taxon>
        <taxon>Cichorioideae</taxon>
        <taxon>Cichorieae</taxon>
        <taxon>Lactucinae</taxon>
        <taxon>Lactuca</taxon>
    </lineage>
</organism>
<protein>
    <recommendedName>
        <fullName evidence="4">Zinc finger, GRF-type</fullName>
    </recommendedName>
</protein>
<evidence type="ECO:0000313" key="2">
    <source>
        <dbReference type="EMBL" id="KAJ0221284.1"/>
    </source>
</evidence>
<reference evidence="2 3" key="1">
    <citation type="journal article" date="2017" name="Nat. Commun.">
        <title>Genome assembly with in vitro proximity ligation data and whole-genome triplication in lettuce.</title>
        <authorList>
            <person name="Reyes-Chin-Wo S."/>
            <person name="Wang Z."/>
            <person name="Yang X."/>
            <person name="Kozik A."/>
            <person name="Arikit S."/>
            <person name="Song C."/>
            <person name="Xia L."/>
            <person name="Froenicke L."/>
            <person name="Lavelle D.O."/>
            <person name="Truco M.J."/>
            <person name="Xia R."/>
            <person name="Zhu S."/>
            <person name="Xu C."/>
            <person name="Xu H."/>
            <person name="Xu X."/>
            <person name="Cox K."/>
            <person name="Korf I."/>
            <person name="Meyers B.C."/>
            <person name="Michelmore R.W."/>
        </authorList>
    </citation>
    <scope>NUCLEOTIDE SEQUENCE [LARGE SCALE GENOMIC DNA]</scope>
    <source>
        <strain evidence="3">cv. Salinas</strain>
        <tissue evidence="2">Seedlings</tissue>
    </source>
</reference>
<accession>A0A9R1XTQ0</accession>
<sequence length="99" mass="11734">MFLWPQFCVAHVMDSTQFRSSPLLMPCIGKDSKFRFLGWFDPPMCDRAKAIIPSLLKSMNNLKLSVKELEDEIRNLRFYLKMAVKEIEDEVCKLKLYLW</sequence>
<dbReference type="EMBL" id="NBSK02000002">
    <property type="protein sequence ID" value="KAJ0221284.1"/>
    <property type="molecule type" value="Genomic_DNA"/>
</dbReference>
<evidence type="ECO:0000256" key="1">
    <source>
        <dbReference type="SAM" id="Coils"/>
    </source>
</evidence>